<keyword evidence="3" id="KW-1185">Reference proteome</keyword>
<comment type="caution">
    <text evidence="2">The sequence shown here is derived from an EMBL/GenBank/DDBJ whole genome shotgun (WGS) entry which is preliminary data.</text>
</comment>
<dbReference type="EMBL" id="JBHSJD010000007">
    <property type="protein sequence ID" value="MFC5022705.1"/>
    <property type="molecule type" value="Genomic_DNA"/>
</dbReference>
<gene>
    <name evidence="2" type="ORF">ACFPM3_11235</name>
</gene>
<proteinExistence type="predicted"/>
<reference evidence="3" key="1">
    <citation type="journal article" date="2019" name="Int. J. Syst. Evol. Microbiol.">
        <title>The Global Catalogue of Microorganisms (GCM) 10K type strain sequencing project: providing services to taxonomists for standard genome sequencing and annotation.</title>
        <authorList>
            <consortium name="The Broad Institute Genomics Platform"/>
            <consortium name="The Broad Institute Genome Sequencing Center for Infectious Disease"/>
            <person name="Wu L."/>
            <person name="Ma J."/>
        </authorList>
    </citation>
    <scope>NUCLEOTIDE SEQUENCE [LARGE SCALE GENOMIC DNA]</scope>
    <source>
        <strain evidence="3">CGMCC 4.1648</strain>
    </source>
</reference>
<organism evidence="2 3">
    <name type="scientific">Streptomyces coeruleoprunus</name>
    <dbReference type="NCBI Taxonomy" id="285563"/>
    <lineage>
        <taxon>Bacteria</taxon>
        <taxon>Bacillati</taxon>
        <taxon>Actinomycetota</taxon>
        <taxon>Actinomycetes</taxon>
        <taxon>Kitasatosporales</taxon>
        <taxon>Streptomycetaceae</taxon>
        <taxon>Streptomyces</taxon>
    </lineage>
</organism>
<evidence type="ECO:0000256" key="1">
    <source>
        <dbReference type="SAM" id="SignalP"/>
    </source>
</evidence>
<accession>A0ABV9XEU9</accession>
<protein>
    <submittedName>
        <fullName evidence="2">Uncharacterized protein</fullName>
    </submittedName>
</protein>
<feature type="signal peptide" evidence="1">
    <location>
        <begin position="1"/>
        <end position="27"/>
    </location>
</feature>
<dbReference type="RefSeq" id="WP_345690616.1">
    <property type="nucleotide sequence ID" value="NZ_BAABIT010000001.1"/>
</dbReference>
<name>A0ABV9XEU9_9ACTN</name>
<feature type="chain" id="PRO_5046202885" evidence="1">
    <location>
        <begin position="28"/>
        <end position="115"/>
    </location>
</feature>
<evidence type="ECO:0000313" key="3">
    <source>
        <dbReference type="Proteomes" id="UP001595829"/>
    </source>
</evidence>
<keyword evidence="1" id="KW-0732">Signal</keyword>
<dbReference type="Proteomes" id="UP001595829">
    <property type="component" value="Unassembled WGS sequence"/>
</dbReference>
<sequence length="115" mass="12275">MGRLRTSLAAALGAFALVLTLPTSAHAADGEFRYTYNDASGQVRVGLVINPPDGICIDLPEVADELLPAAHTPRNGTDAYAYVFKGSRCQGDVFRLRPGGGASDRLKLRSVIFVR</sequence>
<evidence type="ECO:0000313" key="2">
    <source>
        <dbReference type="EMBL" id="MFC5022705.1"/>
    </source>
</evidence>